<dbReference type="PROSITE" id="PS51257">
    <property type="entry name" value="PROKAR_LIPOPROTEIN"/>
    <property type="match status" value="1"/>
</dbReference>
<evidence type="ECO:0000313" key="2">
    <source>
        <dbReference type="EMBL" id="MEG3183091.1"/>
    </source>
</evidence>
<organism evidence="2 3">
    <name type="scientific">Novilysobacter erysipheiresistens</name>
    <dbReference type="NCBI Taxonomy" id="1749332"/>
    <lineage>
        <taxon>Bacteria</taxon>
        <taxon>Pseudomonadati</taxon>
        <taxon>Pseudomonadota</taxon>
        <taxon>Gammaproteobacteria</taxon>
        <taxon>Lysobacterales</taxon>
        <taxon>Lysobacteraceae</taxon>
        <taxon>Novilysobacter</taxon>
    </lineage>
</organism>
<name>A0ABU7YVZ0_9GAMM</name>
<evidence type="ECO:0000256" key="1">
    <source>
        <dbReference type="SAM" id="SignalP"/>
    </source>
</evidence>
<protein>
    <recommendedName>
        <fullName evidence="4">Lipoprotein</fullName>
    </recommendedName>
</protein>
<comment type="caution">
    <text evidence="2">The sequence shown here is derived from an EMBL/GenBank/DDBJ whole genome shotgun (WGS) entry which is preliminary data.</text>
</comment>
<dbReference type="EMBL" id="JAXGFP010000002">
    <property type="protein sequence ID" value="MEG3183091.1"/>
    <property type="molecule type" value="Genomic_DNA"/>
</dbReference>
<feature type="chain" id="PRO_5046198137" description="Lipoprotein" evidence="1">
    <location>
        <begin position="23"/>
        <end position="171"/>
    </location>
</feature>
<keyword evidence="1" id="KW-0732">Signal</keyword>
<evidence type="ECO:0008006" key="4">
    <source>
        <dbReference type="Google" id="ProtNLM"/>
    </source>
</evidence>
<accession>A0ABU7YVZ0</accession>
<keyword evidence="3" id="KW-1185">Reference proteome</keyword>
<feature type="signal peptide" evidence="1">
    <location>
        <begin position="1"/>
        <end position="22"/>
    </location>
</feature>
<evidence type="ECO:0000313" key="3">
    <source>
        <dbReference type="Proteomes" id="UP001355056"/>
    </source>
</evidence>
<sequence>MKRTTTLLAGLLLPLAGGCAQPSDLYQRATVVMVDEQICVSVAGDSGDRSRSTRVAGVTLSRVSGDRTEAVWELDFTGADEPFFLVPGKCLRPGAPHGDGVVEVLLETPVTGVHYALSIMGTVPTDEPGGDGLATRLYRENFCLKQQTTSVTSIVPVPWGAGRPQWEVCAD</sequence>
<gene>
    <name evidence="2" type="ORF">SNE34_03570</name>
</gene>
<proteinExistence type="predicted"/>
<dbReference type="RefSeq" id="WP_332614807.1">
    <property type="nucleotide sequence ID" value="NZ_JAXGFP010000002.1"/>
</dbReference>
<dbReference type="Proteomes" id="UP001355056">
    <property type="component" value="Unassembled WGS sequence"/>
</dbReference>
<reference evidence="2 3" key="1">
    <citation type="journal article" date="2016" name="Int. J. Syst. Evol. Microbiol.">
        <title>Lysobacter erysipheiresistens sp. nov., an antagonist of powdery mildew, isolated from tobacco-cultivated soil.</title>
        <authorList>
            <person name="Xie B."/>
            <person name="Li T."/>
            <person name="Lin X."/>
            <person name="Wang C.J."/>
            <person name="Chen Y.J."/>
            <person name="Liu W.J."/>
            <person name="Zhao Z.W."/>
        </authorList>
    </citation>
    <scope>NUCLEOTIDE SEQUENCE [LARGE SCALE GENOMIC DNA]</scope>
    <source>
        <strain evidence="2 3">RS-LYSO-3</strain>
    </source>
</reference>